<sequence>MSNARNILIFGPTGAVGSAAALTAHQEGAQVTFAMRDPTKPIPSLDHISAKRIQADLSDPGSVYAAAIQSGAKVAFLYALFDTSDHMRATIEALKTGGIEFVVLLSSVTVKGNIRAVPTSEYIGYTHAQIEVSLDEVFGRENFVAVRPYFFTSNILWFKDGIVSGEVKHANPDAAFDWISPEDIGRVAGQLLAHGSRENVVYLSGPEQMSLREALVVVSRVLGKEIRATKISRPEAFQLMVANGTPGPLANNVMDDLTEHPGEDLKFTLSINAVDNIQRYTNRVPIRFHEWMEVNKHKFEA</sequence>
<comment type="caution">
    <text evidence="2">The sequence shown here is derived from an EMBL/GenBank/DDBJ whole genome shotgun (WGS) entry which is preliminary data.</text>
</comment>
<dbReference type="EMBL" id="JAPQKO010000003">
    <property type="protein sequence ID" value="KAJ5173312.1"/>
    <property type="molecule type" value="Genomic_DNA"/>
</dbReference>
<dbReference type="OrthoDB" id="419598at2759"/>
<evidence type="ECO:0000313" key="2">
    <source>
        <dbReference type="EMBL" id="KAJ5173312.1"/>
    </source>
</evidence>
<gene>
    <name evidence="2" type="ORF">N7492_005905</name>
</gene>
<dbReference type="Proteomes" id="UP001146351">
    <property type="component" value="Unassembled WGS sequence"/>
</dbReference>
<dbReference type="PANTHER" id="PTHR43162">
    <property type="match status" value="1"/>
</dbReference>
<feature type="domain" description="NmrA-like" evidence="1">
    <location>
        <begin position="6"/>
        <end position="240"/>
    </location>
</feature>
<dbReference type="Gene3D" id="3.40.50.720">
    <property type="entry name" value="NAD(P)-binding Rossmann-like Domain"/>
    <property type="match status" value="1"/>
</dbReference>
<dbReference type="AlphaFoldDB" id="A0A9W9IGP5"/>
<dbReference type="InterPro" id="IPR036291">
    <property type="entry name" value="NAD(P)-bd_dom_sf"/>
</dbReference>
<reference evidence="2" key="2">
    <citation type="journal article" date="2023" name="IMA Fungus">
        <title>Comparative genomic study of the Penicillium genus elucidates a diverse pangenome and 15 lateral gene transfer events.</title>
        <authorList>
            <person name="Petersen C."/>
            <person name="Sorensen T."/>
            <person name="Nielsen M.R."/>
            <person name="Sondergaard T.E."/>
            <person name="Sorensen J.L."/>
            <person name="Fitzpatrick D.A."/>
            <person name="Frisvad J.C."/>
            <person name="Nielsen K.L."/>
        </authorList>
    </citation>
    <scope>NUCLEOTIDE SEQUENCE</scope>
    <source>
        <strain evidence="2">IBT 21917</strain>
    </source>
</reference>
<dbReference type="InterPro" id="IPR051604">
    <property type="entry name" value="Ergot_Alk_Oxidoreductase"/>
</dbReference>
<protein>
    <recommendedName>
        <fullName evidence="1">NmrA-like domain-containing protein</fullName>
    </recommendedName>
</protein>
<dbReference type="InterPro" id="IPR008030">
    <property type="entry name" value="NmrA-like"/>
</dbReference>
<accession>A0A9W9IGP5</accession>
<dbReference type="SUPFAM" id="SSF51735">
    <property type="entry name" value="NAD(P)-binding Rossmann-fold domains"/>
    <property type="match status" value="1"/>
</dbReference>
<evidence type="ECO:0000259" key="1">
    <source>
        <dbReference type="Pfam" id="PF05368"/>
    </source>
</evidence>
<keyword evidence="3" id="KW-1185">Reference proteome</keyword>
<evidence type="ECO:0000313" key="3">
    <source>
        <dbReference type="Proteomes" id="UP001146351"/>
    </source>
</evidence>
<dbReference type="Pfam" id="PF05368">
    <property type="entry name" value="NmrA"/>
    <property type="match status" value="1"/>
</dbReference>
<dbReference type="PANTHER" id="PTHR43162:SF1">
    <property type="entry name" value="PRESTALK A DIFFERENTIATION PROTEIN A"/>
    <property type="match status" value="1"/>
</dbReference>
<reference evidence="2" key="1">
    <citation type="submission" date="2022-11" db="EMBL/GenBank/DDBJ databases">
        <authorList>
            <person name="Petersen C."/>
        </authorList>
    </citation>
    <scope>NUCLEOTIDE SEQUENCE</scope>
    <source>
        <strain evidence="2">IBT 21917</strain>
    </source>
</reference>
<name>A0A9W9IGP5_9EURO</name>
<organism evidence="2 3">
    <name type="scientific">Penicillium capsulatum</name>
    <dbReference type="NCBI Taxonomy" id="69766"/>
    <lineage>
        <taxon>Eukaryota</taxon>
        <taxon>Fungi</taxon>
        <taxon>Dikarya</taxon>
        <taxon>Ascomycota</taxon>
        <taxon>Pezizomycotina</taxon>
        <taxon>Eurotiomycetes</taxon>
        <taxon>Eurotiomycetidae</taxon>
        <taxon>Eurotiales</taxon>
        <taxon>Aspergillaceae</taxon>
        <taxon>Penicillium</taxon>
    </lineage>
</organism>
<proteinExistence type="predicted"/>